<feature type="region of interest" description="Disordered" evidence="1">
    <location>
        <begin position="1"/>
        <end position="22"/>
    </location>
</feature>
<protein>
    <submittedName>
        <fullName evidence="2">Uncharacterized protein</fullName>
    </submittedName>
</protein>
<evidence type="ECO:0000313" key="2">
    <source>
        <dbReference type="EMBL" id="CAB4280652.1"/>
    </source>
</evidence>
<dbReference type="EMBL" id="CAEKDK010000005">
    <property type="protein sequence ID" value="CAB4280652.1"/>
    <property type="molecule type" value="Genomic_DNA"/>
</dbReference>
<accession>A0A6J5UXB8</accession>
<reference evidence="2 3" key="1">
    <citation type="submission" date="2020-05" db="EMBL/GenBank/DDBJ databases">
        <authorList>
            <person name="Campoy J."/>
            <person name="Schneeberger K."/>
            <person name="Spophaly S."/>
        </authorList>
    </citation>
    <scope>NUCLEOTIDE SEQUENCE [LARGE SCALE GENOMIC DNA]</scope>
    <source>
        <strain evidence="2">PruArmRojPasFocal</strain>
    </source>
</reference>
<organism evidence="2 3">
    <name type="scientific">Prunus armeniaca</name>
    <name type="common">Apricot</name>
    <name type="synonym">Armeniaca vulgaris</name>
    <dbReference type="NCBI Taxonomy" id="36596"/>
    <lineage>
        <taxon>Eukaryota</taxon>
        <taxon>Viridiplantae</taxon>
        <taxon>Streptophyta</taxon>
        <taxon>Embryophyta</taxon>
        <taxon>Tracheophyta</taxon>
        <taxon>Spermatophyta</taxon>
        <taxon>Magnoliopsida</taxon>
        <taxon>eudicotyledons</taxon>
        <taxon>Gunneridae</taxon>
        <taxon>Pentapetalae</taxon>
        <taxon>rosids</taxon>
        <taxon>fabids</taxon>
        <taxon>Rosales</taxon>
        <taxon>Rosaceae</taxon>
        <taxon>Amygdaloideae</taxon>
        <taxon>Amygdaleae</taxon>
        <taxon>Prunus</taxon>
    </lineage>
</organism>
<sequence length="93" mass="11087">MEQWRHPQMPRVTKGRGGGPFADSGCPMKATFLTPRNDFILNRRYDCRLHESWPWIVDARASRGRRIVRWWGRIDFLKSNVKVFVISSWQRRG</sequence>
<dbReference type="AlphaFoldDB" id="A0A6J5UXB8"/>
<proteinExistence type="predicted"/>
<name>A0A6J5UXB8_PRUAR</name>
<evidence type="ECO:0000256" key="1">
    <source>
        <dbReference type="SAM" id="MobiDB-lite"/>
    </source>
</evidence>
<dbReference type="Proteomes" id="UP000507222">
    <property type="component" value="Unassembled WGS sequence"/>
</dbReference>
<gene>
    <name evidence="2" type="ORF">CURHAP_LOCUS33550</name>
</gene>
<evidence type="ECO:0000313" key="3">
    <source>
        <dbReference type="Proteomes" id="UP000507222"/>
    </source>
</evidence>